<dbReference type="EMBL" id="FWYW01000030">
    <property type="protein sequence ID" value="SMD60836.1"/>
    <property type="molecule type" value="Genomic_DNA"/>
</dbReference>
<evidence type="ECO:0000256" key="1">
    <source>
        <dbReference type="SAM" id="Phobius"/>
    </source>
</evidence>
<organism evidence="2 3">
    <name type="scientific">Bacillus paranthracis</name>
    <dbReference type="NCBI Taxonomy" id="2026186"/>
    <lineage>
        <taxon>Bacteria</taxon>
        <taxon>Bacillati</taxon>
        <taxon>Bacillota</taxon>
        <taxon>Bacilli</taxon>
        <taxon>Bacillales</taxon>
        <taxon>Bacillaceae</taxon>
        <taxon>Bacillus</taxon>
        <taxon>Bacillus cereus group</taxon>
    </lineage>
</organism>
<name>A0A7D8H3H9_9BACI</name>
<dbReference type="Proteomes" id="UP000194422">
    <property type="component" value="Unassembled WGS sequence"/>
</dbReference>
<evidence type="ECO:0000313" key="2">
    <source>
        <dbReference type="EMBL" id="SMD60836.1"/>
    </source>
</evidence>
<gene>
    <name evidence="2" type="ORF">BACERE00174_00274</name>
</gene>
<sequence>MPFTVTLLGINDVPFGITSVKITFDASVFPLFVKVVVYVIISFTLAKCLSADFTAAIVALLIVVCTVLEATICVTTDLDASYVYWNVVLD</sequence>
<protein>
    <submittedName>
        <fullName evidence="2">Uncharacterized protein</fullName>
    </submittedName>
</protein>
<feature type="transmembrane region" description="Helical" evidence="1">
    <location>
        <begin position="28"/>
        <end position="46"/>
    </location>
</feature>
<keyword evidence="1" id="KW-0812">Transmembrane</keyword>
<keyword evidence="1" id="KW-1133">Transmembrane helix</keyword>
<keyword evidence="1" id="KW-0472">Membrane</keyword>
<reference evidence="2 3" key="1">
    <citation type="submission" date="2017-04" db="EMBL/GenBank/DDBJ databases">
        <authorList>
            <person name="Criscuolo A."/>
        </authorList>
    </citation>
    <scope>NUCLEOTIDE SEQUENCE [LARGE SCALE GENOMIC DNA]</scope>
    <source>
        <strain evidence="2">16-00174</strain>
    </source>
</reference>
<evidence type="ECO:0000313" key="3">
    <source>
        <dbReference type="Proteomes" id="UP000194422"/>
    </source>
</evidence>
<proteinExistence type="predicted"/>
<accession>A0A7D8H3H9</accession>
<dbReference type="AlphaFoldDB" id="A0A7D8H3H9"/>
<feature type="transmembrane region" description="Helical" evidence="1">
    <location>
        <begin position="53"/>
        <end position="72"/>
    </location>
</feature>
<comment type="caution">
    <text evidence="2">The sequence shown here is derived from an EMBL/GenBank/DDBJ whole genome shotgun (WGS) entry which is preliminary data.</text>
</comment>